<dbReference type="RefSeq" id="WP_386088113.1">
    <property type="nucleotide sequence ID" value="NZ_JBHRXN010000007.1"/>
</dbReference>
<keyword evidence="2" id="KW-1185">Reference proteome</keyword>
<evidence type="ECO:0000313" key="1">
    <source>
        <dbReference type="EMBL" id="MFC3531089.1"/>
    </source>
</evidence>
<accession>A0ABV7RCB5</accession>
<reference evidence="2" key="1">
    <citation type="journal article" date="2019" name="Int. J. Syst. Evol. Microbiol.">
        <title>The Global Catalogue of Microorganisms (GCM) 10K type strain sequencing project: providing services to taxonomists for standard genome sequencing and annotation.</title>
        <authorList>
            <consortium name="The Broad Institute Genomics Platform"/>
            <consortium name="The Broad Institute Genome Sequencing Center for Infectious Disease"/>
            <person name="Wu L."/>
            <person name="Ma J."/>
        </authorList>
    </citation>
    <scope>NUCLEOTIDE SEQUENCE [LARGE SCALE GENOMIC DNA]</scope>
    <source>
        <strain evidence="2">KCTC 42742</strain>
    </source>
</reference>
<dbReference type="Proteomes" id="UP001595741">
    <property type="component" value="Unassembled WGS sequence"/>
</dbReference>
<proteinExistence type="predicted"/>
<sequence length="79" mass="9357">MPLSLFASVAAFCQKLRRVQRLSAAPPHLQSGQTEGNRKMNLQHNRRRLFWLLQKWSSYTVWAHYARQFDMFVGLPRLL</sequence>
<comment type="caution">
    <text evidence="1">The sequence shown here is derived from an EMBL/GenBank/DDBJ whole genome shotgun (WGS) entry which is preliminary data.</text>
</comment>
<gene>
    <name evidence="1" type="ORF">ACFOLG_02735</name>
</gene>
<organism evidence="1 2">
    <name type="scientific">Vogesella facilis</name>
    <dbReference type="NCBI Taxonomy" id="1655232"/>
    <lineage>
        <taxon>Bacteria</taxon>
        <taxon>Pseudomonadati</taxon>
        <taxon>Pseudomonadota</taxon>
        <taxon>Betaproteobacteria</taxon>
        <taxon>Neisseriales</taxon>
        <taxon>Chromobacteriaceae</taxon>
        <taxon>Vogesella</taxon>
    </lineage>
</organism>
<dbReference type="EMBL" id="JBHRXN010000007">
    <property type="protein sequence ID" value="MFC3531089.1"/>
    <property type="molecule type" value="Genomic_DNA"/>
</dbReference>
<name>A0ABV7RCB5_9NEIS</name>
<evidence type="ECO:0000313" key="2">
    <source>
        <dbReference type="Proteomes" id="UP001595741"/>
    </source>
</evidence>
<protein>
    <submittedName>
        <fullName evidence="1">Uncharacterized protein</fullName>
    </submittedName>
</protein>